<evidence type="ECO:0000256" key="2">
    <source>
        <dbReference type="SAM" id="Phobius"/>
    </source>
</evidence>
<dbReference type="InterPro" id="IPR021834">
    <property type="entry name" value="DUF3426"/>
</dbReference>
<name>A0ABU7WEQ5_9GAMM</name>
<evidence type="ECO:0000313" key="4">
    <source>
        <dbReference type="Proteomes" id="UP001358324"/>
    </source>
</evidence>
<keyword evidence="4" id="KW-1185">Reference proteome</keyword>
<organism evidence="3 4">
    <name type="scientific">Luteimonas flava</name>
    <dbReference type="NCBI Taxonomy" id="3115822"/>
    <lineage>
        <taxon>Bacteria</taxon>
        <taxon>Pseudomonadati</taxon>
        <taxon>Pseudomonadota</taxon>
        <taxon>Gammaproteobacteria</taxon>
        <taxon>Lysobacterales</taxon>
        <taxon>Lysobacteraceae</taxon>
        <taxon>Luteimonas</taxon>
    </lineage>
</organism>
<dbReference type="EMBL" id="JAZHBM010000002">
    <property type="protein sequence ID" value="MEF3082451.1"/>
    <property type="molecule type" value="Genomic_DNA"/>
</dbReference>
<feature type="compositionally biased region" description="Low complexity" evidence="1">
    <location>
        <begin position="136"/>
        <end position="145"/>
    </location>
</feature>
<comment type="caution">
    <text evidence="3">The sequence shown here is derived from an EMBL/GenBank/DDBJ whole genome shotgun (WGS) entry which is preliminary data.</text>
</comment>
<keyword evidence="2" id="KW-1133">Transmembrane helix</keyword>
<feature type="compositionally biased region" description="Low complexity" evidence="1">
    <location>
        <begin position="71"/>
        <end position="81"/>
    </location>
</feature>
<feature type="region of interest" description="Disordered" evidence="1">
    <location>
        <begin position="62"/>
        <end position="106"/>
    </location>
</feature>
<feature type="transmembrane region" description="Helical" evidence="2">
    <location>
        <begin position="166"/>
        <end position="184"/>
    </location>
</feature>
<keyword evidence="2" id="KW-0812">Transmembrane</keyword>
<gene>
    <name evidence="3" type="ORF">V3391_09565</name>
</gene>
<evidence type="ECO:0000313" key="3">
    <source>
        <dbReference type="EMBL" id="MEF3082451.1"/>
    </source>
</evidence>
<accession>A0ABU7WEQ5</accession>
<dbReference type="Pfam" id="PF11906">
    <property type="entry name" value="DUF3426"/>
    <property type="match status" value="1"/>
</dbReference>
<dbReference type="Proteomes" id="UP001358324">
    <property type="component" value="Unassembled WGS sequence"/>
</dbReference>
<reference evidence="3 4" key="1">
    <citation type="submission" date="2024-01" db="EMBL/GenBank/DDBJ databases">
        <title>Novel species of the genus Luteimonas isolated from rivers.</title>
        <authorList>
            <person name="Lu H."/>
        </authorList>
    </citation>
    <scope>NUCLEOTIDE SEQUENCE [LARGE SCALE GENOMIC DNA]</scope>
    <source>
        <strain evidence="3 4">SMYT11W</strain>
    </source>
</reference>
<feature type="region of interest" description="Disordered" evidence="1">
    <location>
        <begin position="136"/>
        <end position="155"/>
    </location>
</feature>
<keyword evidence="2" id="KW-0472">Membrane</keyword>
<evidence type="ECO:0000256" key="1">
    <source>
        <dbReference type="SAM" id="MobiDB-lite"/>
    </source>
</evidence>
<sequence length="315" mass="32913">MFINCKHCGSLVATDPATDQPPERCPRCRGVLRSASPPMSVASLLKTPTQVAAAADAAPDILPAAAPPTPETGTPAAQPAPRETPASPVVQDDGIAPPTSVDGPVDVIDAAAPDVTGTAPDVPPAAAHVPLPARAPRPAVTRASPSFARRGAPGPLDARMRRQHRVLYGAVVALTLLLGLQVLLADRARLASDPGWRPTLVRLCGVLRCSLPPWREPAALTVLARDVRPDGTGAGQLLATATFRNDARWAQAWPRLRLTLSDIDGRAVGTRVFTAQEYLQGPAAQPTLAAGDSAEARLQLVEPDARAVSFAFDFL</sequence>
<proteinExistence type="predicted"/>
<dbReference type="RefSeq" id="WP_332078183.1">
    <property type="nucleotide sequence ID" value="NZ_JAZHBM010000002.1"/>
</dbReference>
<protein>
    <submittedName>
        <fullName evidence="3">DUF3426 domain-containing protein</fullName>
    </submittedName>
</protein>